<keyword evidence="2" id="KW-1185">Reference proteome</keyword>
<sequence>MSQYGTKLSFRQGSNKKNNVISLSSLFCSYSKISKLKDQNIRRTLPTKEKNLQLSTKLFLLFFISYLISNFYF</sequence>
<dbReference type="Proteomes" id="UP001140949">
    <property type="component" value="Unassembled WGS sequence"/>
</dbReference>
<gene>
    <name evidence="1" type="ORF">M6B38_229415</name>
</gene>
<dbReference type="EMBL" id="JANAVB010042015">
    <property type="protein sequence ID" value="KAJ6795155.1"/>
    <property type="molecule type" value="Genomic_DNA"/>
</dbReference>
<reference evidence="1" key="2">
    <citation type="submission" date="2023-04" db="EMBL/GenBank/DDBJ databases">
        <authorList>
            <person name="Bruccoleri R.E."/>
            <person name="Oakeley E.J."/>
            <person name="Faust A.-M."/>
            <person name="Dessus-Babus S."/>
            <person name="Altorfer M."/>
            <person name="Burckhardt D."/>
            <person name="Oertli M."/>
            <person name="Naumann U."/>
            <person name="Petersen F."/>
            <person name="Wong J."/>
        </authorList>
    </citation>
    <scope>NUCLEOTIDE SEQUENCE</scope>
    <source>
        <strain evidence="1">GSM-AAB239-AS_SAM_17_03QT</strain>
        <tissue evidence="1">Leaf</tissue>
    </source>
</reference>
<reference evidence="1" key="1">
    <citation type="journal article" date="2023" name="GigaByte">
        <title>Genome assembly of the bearded iris, Iris pallida Lam.</title>
        <authorList>
            <person name="Bruccoleri R.E."/>
            <person name="Oakeley E.J."/>
            <person name="Faust A.M.E."/>
            <person name="Altorfer M."/>
            <person name="Dessus-Babus S."/>
            <person name="Burckhardt D."/>
            <person name="Oertli M."/>
            <person name="Naumann U."/>
            <person name="Petersen F."/>
            <person name="Wong J."/>
        </authorList>
    </citation>
    <scope>NUCLEOTIDE SEQUENCE</scope>
    <source>
        <strain evidence="1">GSM-AAB239-AS_SAM_17_03QT</strain>
    </source>
</reference>
<evidence type="ECO:0000313" key="2">
    <source>
        <dbReference type="Proteomes" id="UP001140949"/>
    </source>
</evidence>
<proteinExistence type="predicted"/>
<organism evidence="1 2">
    <name type="scientific">Iris pallida</name>
    <name type="common">Sweet iris</name>
    <dbReference type="NCBI Taxonomy" id="29817"/>
    <lineage>
        <taxon>Eukaryota</taxon>
        <taxon>Viridiplantae</taxon>
        <taxon>Streptophyta</taxon>
        <taxon>Embryophyta</taxon>
        <taxon>Tracheophyta</taxon>
        <taxon>Spermatophyta</taxon>
        <taxon>Magnoliopsida</taxon>
        <taxon>Liliopsida</taxon>
        <taxon>Asparagales</taxon>
        <taxon>Iridaceae</taxon>
        <taxon>Iridoideae</taxon>
        <taxon>Irideae</taxon>
        <taxon>Iris</taxon>
    </lineage>
</organism>
<accession>A0AAX6DU00</accession>
<dbReference type="AlphaFoldDB" id="A0AAX6DU00"/>
<protein>
    <submittedName>
        <fullName evidence="1">Photosystem II protein D1 (Plastid)</fullName>
    </submittedName>
</protein>
<comment type="caution">
    <text evidence="1">The sequence shown here is derived from an EMBL/GenBank/DDBJ whole genome shotgun (WGS) entry which is preliminary data.</text>
</comment>
<evidence type="ECO:0000313" key="1">
    <source>
        <dbReference type="EMBL" id="KAJ6795155.1"/>
    </source>
</evidence>
<name>A0AAX6DU00_IRIPA</name>